<evidence type="ECO:0000256" key="2">
    <source>
        <dbReference type="SAM" id="Phobius"/>
    </source>
</evidence>
<organism evidence="4 5">
    <name type="scientific">Aspergillus pseudoustus</name>
    <dbReference type="NCBI Taxonomy" id="1810923"/>
    <lineage>
        <taxon>Eukaryota</taxon>
        <taxon>Fungi</taxon>
        <taxon>Dikarya</taxon>
        <taxon>Ascomycota</taxon>
        <taxon>Pezizomycotina</taxon>
        <taxon>Eurotiomycetes</taxon>
        <taxon>Eurotiomycetidae</taxon>
        <taxon>Eurotiales</taxon>
        <taxon>Aspergillaceae</taxon>
        <taxon>Aspergillus</taxon>
        <taxon>Aspergillus subgen. Nidulantes</taxon>
    </lineage>
</organism>
<dbReference type="SMART" id="SM00220">
    <property type="entry name" value="S_TKc"/>
    <property type="match status" value="1"/>
</dbReference>
<proteinExistence type="predicted"/>
<dbReference type="PROSITE" id="PS00108">
    <property type="entry name" value="PROTEIN_KINASE_ST"/>
    <property type="match status" value="1"/>
</dbReference>
<comment type="caution">
    <text evidence="4">The sequence shown here is derived from an EMBL/GenBank/DDBJ whole genome shotgun (WGS) entry which is preliminary data.</text>
</comment>
<dbReference type="CDD" id="cd00180">
    <property type="entry name" value="PKc"/>
    <property type="match status" value="1"/>
</dbReference>
<dbReference type="SUPFAM" id="SSF50978">
    <property type="entry name" value="WD40 repeat-like"/>
    <property type="match status" value="1"/>
</dbReference>
<dbReference type="InterPro" id="IPR000719">
    <property type="entry name" value="Prot_kinase_dom"/>
</dbReference>
<dbReference type="InterPro" id="IPR008271">
    <property type="entry name" value="Ser/Thr_kinase_AS"/>
</dbReference>
<dbReference type="PANTHER" id="PTHR44329">
    <property type="entry name" value="SERINE/THREONINE-PROTEIN KINASE TNNI3K-RELATED"/>
    <property type="match status" value="1"/>
</dbReference>
<reference evidence="4 5" key="1">
    <citation type="submission" date="2024-07" db="EMBL/GenBank/DDBJ databases">
        <title>Section-level genome sequencing and comparative genomics of Aspergillus sections Usti and Cavernicolus.</title>
        <authorList>
            <consortium name="Lawrence Berkeley National Laboratory"/>
            <person name="Nybo J.L."/>
            <person name="Vesth T.C."/>
            <person name="Theobald S."/>
            <person name="Frisvad J.C."/>
            <person name="Larsen T.O."/>
            <person name="Kjaerboelling I."/>
            <person name="Rothschild-Mancinelli K."/>
            <person name="Lyhne E.K."/>
            <person name="Kogle M.E."/>
            <person name="Barry K."/>
            <person name="Clum A."/>
            <person name="Na H."/>
            <person name="Ledsgaard L."/>
            <person name="Lin J."/>
            <person name="Lipzen A."/>
            <person name="Kuo A."/>
            <person name="Riley R."/>
            <person name="Mondo S."/>
            <person name="Labutti K."/>
            <person name="Haridas S."/>
            <person name="Pangalinan J."/>
            <person name="Salamov A.A."/>
            <person name="Simmons B.A."/>
            <person name="Magnuson J.K."/>
            <person name="Chen J."/>
            <person name="Drula E."/>
            <person name="Henrissat B."/>
            <person name="Wiebenga A."/>
            <person name="Lubbers R.J."/>
            <person name="Gomes A.C."/>
            <person name="Makela M.R."/>
            <person name="Stajich J."/>
            <person name="Grigoriev I.V."/>
            <person name="Mortensen U.H."/>
            <person name="De Vries R.P."/>
            <person name="Baker S.E."/>
            <person name="Andersen M.R."/>
        </authorList>
    </citation>
    <scope>NUCLEOTIDE SEQUENCE [LARGE SCALE GENOMIC DNA]</scope>
    <source>
        <strain evidence="4 5">CBS 123904</strain>
    </source>
</reference>
<sequence>MNMDTYEALHREIYNEIYGKLERKDRETLRFAPVGTAEQVLHADKLRRFFLSLHQPDDAALELDQQRGHSERAVEKYVARVTERKLHRFLAILIIAGCSITAARAAVVKLVAADTWPIAGSKGRSICSLPVAREELDAIFSQDGIAADKFLGKQAYFCPVILRENEEVRLEEIDYRRLPYLEEHSIGKGSFGHVFSVKIAKGHFYDPTKQSANLKPQEIARKDYELSRDALVERETMKKILSSSSRECPNIVKTIGSLELGSSVYSLFMPKAICDLRAYMIEHHQARPNSIKERKDLVRCAVGLAGGLNFLHNEMKTPEMEDLVCYHLDLKPSNILIFMEKDPQDSQMRNIWKLSDFGMSRVKIKTSGEGVAREKDVNSWFVRRSQQEDQSASATRNARGDGTYLAPESTASGRAMRASSDVWSLGCVLSVLFCYMDGGRDRVIQYAEERMMHDDALGCDTFFLPSRRFRPAKLSPVVHRTHTHLIRGAAERSPREGEIVDFALRYIEKLVLEVDQFKRSGARQVMTMLENTFRAYQKLDQDEPQPPHLGLSTRPSSPGVGRPRHGILPSIFTAKEHDTGDRNIHSWYLSEAEALKGCQISPDCSFIAYWTDRKISLFSAHSPLSTRGTTLEPEAEYTLEEENCFWKTIRLTSKYLVASTTKVTFLCYIFDLEHSNFDNLYMIEPPLSAISKLAISPDSRTLACVLRASEDARKPGSLFVGSVLDLIRMEAYRPGSSPSAHSQEPPTSPSQVTAVNCWWKYPLKWPAENVTKLSFSTTDDLYFVVLPELGTHNRDHKVSLVHVNVLGRDLHILHLDSRGLDSTARLLTTFAPFYRKIATCAVVTRERELYIHDMATESPTIPIRKDIKNYRVLKLMMATSDDKIFSLARKSANHRMMLIEMKVPRSGSDELCVRELAYLPSLSEDDQLTERLYDIDGEKGVIIAALVGKGRRAILRVGVDGAETMSSPNR</sequence>
<feature type="region of interest" description="Disordered" evidence="1">
    <location>
        <begin position="384"/>
        <end position="407"/>
    </location>
</feature>
<dbReference type="Gene3D" id="1.10.510.10">
    <property type="entry name" value="Transferase(Phosphotransferase) domain 1"/>
    <property type="match status" value="1"/>
</dbReference>
<feature type="domain" description="Protein kinase" evidence="3">
    <location>
        <begin position="180"/>
        <end position="533"/>
    </location>
</feature>
<evidence type="ECO:0000259" key="3">
    <source>
        <dbReference type="PROSITE" id="PS50011"/>
    </source>
</evidence>
<gene>
    <name evidence="4" type="ORF">BJY01DRAFT_249361</name>
</gene>
<evidence type="ECO:0000313" key="5">
    <source>
        <dbReference type="Proteomes" id="UP001610446"/>
    </source>
</evidence>
<name>A0ABR4JPB4_9EURO</name>
<keyword evidence="2" id="KW-0812">Transmembrane</keyword>
<keyword evidence="5" id="KW-1185">Reference proteome</keyword>
<dbReference type="InterPro" id="IPR051681">
    <property type="entry name" value="Ser/Thr_Kinases-Pseudokinases"/>
</dbReference>
<dbReference type="SUPFAM" id="SSF56112">
    <property type="entry name" value="Protein kinase-like (PK-like)"/>
    <property type="match status" value="1"/>
</dbReference>
<keyword evidence="2" id="KW-0472">Membrane</keyword>
<evidence type="ECO:0000256" key="1">
    <source>
        <dbReference type="SAM" id="MobiDB-lite"/>
    </source>
</evidence>
<evidence type="ECO:0000313" key="4">
    <source>
        <dbReference type="EMBL" id="KAL2841864.1"/>
    </source>
</evidence>
<dbReference type="Pfam" id="PF00069">
    <property type="entry name" value="Pkinase"/>
    <property type="match status" value="1"/>
</dbReference>
<dbReference type="InterPro" id="IPR011009">
    <property type="entry name" value="Kinase-like_dom_sf"/>
</dbReference>
<keyword evidence="2" id="KW-1133">Transmembrane helix</keyword>
<feature type="transmembrane region" description="Helical" evidence="2">
    <location>
        <begin position="89"/>
        <end position="112"/>
    </location>
</feature>
<dbReference type="Proteomes" id="UP001610446">
    <property type="component" value="Unassembled WGS sequence"/>
</dbReference>
<dbReference type="InterPro" id="IPR036322">
    <property type="entry name" value="WD40_repeat_dom_sf"/>
</dbReference>
<feature type="region of interest" description="Disordered" evidence="1">
    <location>
        <begin position="541"/>
        <end position="562"/>
    </location>
</feature>
<dbReference type="EMBL" id="JBFXLU010000105">
    <property type="protein sequence ID" value="KAL2841864.1"/>
    <property type="molecule type" value="Genomic_DNA"/>
</dbReference>
<dbReference type="PROSITE" id="PS50011">
    <property type="entry name" value="PROTEIN_KINASE_DOM"/>
    <property type="match status" value="1"/>
</dbReference>
<protein>
    <submittedName>
        <fullName evidence="4">Kinase-like domain-containing protein</fullName>
    </submittedName>
</protein>
<accession>A0ABR4JPB4</accession>